<organism evidence="1 2">
    <name type="scientific">Stella humosa</name>
    <dbReference type="NCBI Taxonomy" id="94"/>
    <lineage>
        <taxon>Bacteria</taxon>
        <taxon>Pseudomonadati</taxon>
        <taxon>Pseudomonadota</taxon>
        <taxon>Alphaproteobacteria</taxon>
        <taxon>Rhodospirillales</taxon>
        <taxon>Stellaceae</taxon>
        <taxon>Stella</taxon>
    </lineage>
</organism>
<dbReference type="Pfam" id="PF14307">
    <property type="entry name" value="Glyco_tran_WbsX"/>
    <property type="match status" value="1"/>
</dbReference>
<name>A0A3N1M9A5_9PROT</name>
<dbReference type="Gene3D" id="3.20.20.80">
    <property type="entry name" value="Glycosidases"/>
    <property type="match status" value="1"/>
</dbReference>
<reference evidence="1 2" key="1">
    <citation type="submission" date="2018-11" db="EMBL/GenBank/DDBJ databases">
        <title>Genomic Encyclopedia of Type Strains, Phase IV (KMG-IV): sequencing the most valuable type-strain genomes for metagenomic binning, comparative biology and taxonomic classification.</title>
        <authorList>
            <person name="Goeker M."/>
        </authorList>
    </citation>
    <scope>NUCLEOTIDE SEQUENCE [LARGE SCALE GENOMIC DNA]</scope>
    <source>
        <strain evidence="1 2">DSM 5900</strain>
    </source>
</reference>
<keyword evidence="2" id="KW-1185">Reference proteome</keyword>
<dbReference type="GO" id="GO:0016740">
    <property type="term" value="F:transferase activity"/>
    <property type="evidence" value="ECO:0007669"/>
    <property type="project" value="UniProtKB-KW"/>
</dbReference>
<dbReference type="AlphaFoldDB" id="A0A3N1M9A5"/>
<dbReference type="RefSeq" id="WP_170216381.1">
    <property type="nucleotide sequence ID" value="NZ_AP019700.1"/>
</dbReference>
<protein>
    <submittedName>
        <fullName evidence="1">Glycosyl transferase family WbsX</fullName>
    </submittedName>
</protein>
<keyword evidence="1" id="KW-0808">Transferase</keyword>
<evidence type="ECO:0000313" key="2">
    <source>
        <dbReference type="Proteomes" id="UP000278222"/>
    </source>
</evidence>
<dbReference type="PANTHER" id="PTHR41244">
    <property type="entry name" value="RHAMNAN SYNTHESIS F"/>
    <property type="match status" value="1"/>
</dbReference>
<dbReference type="PANTHER" id="PTHR41244:SF1">
    <property type="entry name" value="GLYCOSYLTRANSFERASE"/>
    <property type="match status" value="1"/>
</dbReference>
<comment type="caution">
    <text evidence="1">The sequence shown here is derived from an EMBL/GenBank/DDBJ whole genome shotgun (WGS) entry which is preliminary data.</text>
</comment>
<dbReference type="CDD" id="cd11579">
    <property type="entry name" value="Glyco_tran_WbsX"/>
    <property type="match status" value="1"/>
</dbReference>
<gene>
    <name evidence="1" type="ORF">EDC65_1398</name>
</gene>
<accession>A0A3N1M9A5</accession>
<proteinExistence type="predicted"/>
<evidence type="ECO:0000313" key="1">
    <source>
        <dbReference type="EMBL" id="ROP99614.1"/>
    </source>
</evidence>
<dbReference type="InterPro" id="IPR032719">
    <property type="entry name" value="WbsX"/>
</dbReference>
<dbReference type="Proteomes" id="UP000278222">
    <property type="component" value="Unassembled WGS sequence"/>
</dbReference>
<dbReference type="EMBL" id="RJKX01000013">
    <property type="protein sequence ID" value="ROP99614.1"/>
    <property type="molecule type" value="Genomic_DNA"/>
</dbReference>
<sequence>MAPEAEEEPPSPEVRLMAFYLPQYHPIPENDAAWGKGFTEWTNVTRAQPLFEGHEQPQLPTETGFYDLRLPEVMEQQAALAREHGIHGFCHYFYWFDGRRLLEKPLEAMLRSGRPDMPFCLCWANESWTRRWDGADKEIIVQQTYPPDCFARLATDLLPYLKDPRYLRVDGRPLVIIYRAGQIRDCRSALAEMRRVAAAEGIELCLAACLAFDYHRPAEDGFDLTLEFPPLSIPPVDITDEIRWTAPFHGRAYDYERLVEQHLVRTDYPFPTIRSAMVSWDNTPRRGSAGHLYRGATPELFEAWLTALVDRARRMGQPDRRLVFINAWNEWGEGNHLEPDQRRGRQWLRAVARAVGASGGMTAARARAVMVQLEARAAGGGLVTKGMIRRMVEVMHALDDRLRAAEATNEWLGRIHAARRQEPASAARQPAPADILGRRTRLRQGQVSGRIERPAATALPQRRDQPLALQGWLSEAGAQPEDPPLCVVALLPENGDPLYALADHGLPREDASAIFTGIEDEGQDRSGFAITLDLSALAAGPWLLRVGLATDAGAAYLADGIRLELVEK</sequence>